<feature type="transmembrane region" description="Helical" evidence="6">
    <location>
        <begin position="28"/>
        <end position="50"/>
    </location>
</feature>
<evidence type="ECO:0000256" key="3">
    <source>
        <dbReference type="ARBA" id="ARBA00022692"/>
    </source>
</evidence>
<dbReference type="InterPro" id="IPR044850">
    <property type="entry name" value="WIH1-like"/>
</dbReference>
<evidence type="ECO:0000256" key="1">
    <source>
        <dbReference type="ARBA" id="ARBA00004167"/>
    </source>
</evidence>
<keyword evidence="4 6" id="KW-1133">Transmembrane helix</keyword>
<organism evidence="8 9">
    <name type="scientific">Camelina sativa</name>
    <name type="common">False flax</name>
    <name type="synonym">Myagrum sativum</name>
    <dbReference type="NCBI Taxonomy" id="90675"/>
    <lineage>
        <taxon>Eukaryota</taxon>
        <taxon>Viridiplantae</taxon>
        <taxon>Streptophyta</taxon>
        <taxon>Embryophyta</taxon>
        <taxon>Tracheophyta</taxon>
        <taxon>Spermatophyta</taxon>
        <taxon>Magnoliopsida</taxon>
        <taxon>eudicotyledons</taxon>
        <taxon>Gunneridae</taxon>
        <taxon>Pentapetalae</taxon>
        <taxon>rosids</taxon>
        <taxon>malvids</taxon>
        <taxon>Brassicales</taxon>
        <taxon>Brassicaceae</taxon>
        <taxon>Camelineae</taxon>
        <taxon>Camelina</taxon>
    </lineage>
</organism>
<feature type="domain" description="Cysteine-rich transmembrane" evidence="7">
    <location>
        <begin position="90"/>
        <end position="130"/>
    </location>
</feature>
<reference evidence="9" key="2">
    <citation type="submission" date="2025-08" db="UniProtKB">
        <authorList>
            <consortium name="RefSeq"/>
        </authorList>
    </citation>
    <scope>IDENTIFICATION</scope>
    <source>
        <tissue evidence="9">Leaf</tissue>
    </source>
</reference>
<evidence type="ECO:0000256" key="5">
    <source>
        <dbReference type="ARBA" id="ARBA00023136"/>
    </source>
</evidence>
<proteinExistence type="inferred from homology"/>
<evidence type="ECO:0000256" key="4">
    <source>
        <dbReference type="ARBA" id="ARBA00022989"/>
    </source>
</evidence>
<dbReference type="GeneID" id="104786376"/>
<name>A0ABM0Z3Y5_CAMSA</name>
<dbReference type="InterPro" id="IPR028144">
    <property type="entry name" value="CYSTM_dom"/>
</dbReference>
<comment type="similarity">
    <text evidence="2">Belongs to the CYSTM1 family.</text>
</comment>
<accession>A0ABM0Z3Y5</accession>
<protein>
    <submittedName>
        <fullName evidence="9">Uncharacterized protein LOC104786376</fullName>
    </submittedName>
</protein>
<keyword evidence="5 6" id="KW-0472">Membrane</keyword>
<dbReference type="Proteomes" id="UP000694864">
    <property type="component" value="Chromosome 5"/>
</dbReference>
<sequence length="132" mass="14710">MVISASHAVLLKRPSFLFPYMTDYISSIYYTLKISYTSHLYILFSSTFFYRKIIIFSKMTQSSQNQSEELGAYPSPPVSTGPYVAPPPLGYPTNYTSHATVAKVETKSKGDEFLKSCLAAMLACCVLDACIF</sequence>
<dbReference type="PANTHER" id="PTHR31568">
    <property type="entry name" value="RCG49325, ISOFORM CRA_A"/>
    <property type="match status" value="1"/>
</dbReference>
<keyword evidence="8" id="KW-1185">Reference proteome</keyword>
<keyword evidence="3 6" id="KW-0812">Transmembrane</keyword>
<gene>
    <name evidence="9" type="primary">LOC104786376</name>
</gene>
<dbReference type="Pfam" id="PF12734">
    <property type="entry name" value="CYSTM"/>
    <property type="match status" value="1"/>
</dbReference>
<evidence type="ECO:0000313" key="9">
    <source>
        <dbReference type="RefSeq" id="XP_010510081.1"/>
    </source>
</evidence>
<evidence type="ECO:0000259" key="7">
    <source>
        <dbReference type="Pfam" id="PF12734"/>
    </source>
</evidence>
<dbReference type="RefSeq" id="XP_010510081.1">
    <property type="nucleotide sequence ID" value="XM_010511779.1"/>
</dbReference>
<dbReference type="PANTHER" id="PTHR31568:SF138">
    <property type="entry name" value="PROTEIN CYSTEINE-RICH TRANSMEMBRANE MODULE 4-RELATED"/>
    <property type="match status" value="1"/>
</dbReference>
<comment type="subcellular location">
    <subcellularLocation>
        <location evidence="1">Membrane</location>
        <topology evidence="1">Single-pass membrane protein</topology>
    </subcellularLocation>
</comment>
<evidence type="ECO:0000256" key="2">
    <source>
        <dbReference type="ARBA" id="ARBA00009444"/>
    </source>
</evidence>
<evidence type="ECO:0000256" key="6">
    <source>
        <dbReference type="SAM" id="Phobius"/>
    </source>
</evidence>
<reference evidence="8" key="1">
    <citation type="journal article" date="2014" name="Nat. Commun.">
        <title>The emerging biofuel crop Camelina sativa retains a highly undifferentiated hexaploid genome structure.</title>
        <authorList>
            <person name="Kagale S."/>
            <person name="Koh C."/>
            <person name="Nixon J."/>
            <person name="Bollina V."/>
            <person name="Clarke W.E."/>
            <person name="Tuteja R."/>
            <person name="Spillane C."/>
            <person name="Robinson S.J."/>
            <person name="Links M.G."/>
            <person name="Clarke C."/>
            <person name="Higgins E.E."/>
            <person name="Huebert T."/>
            <person name="Sharpe A.G."/>
            <person name="Parkin I.A."/>
        </authorList>
    </citation>
    <scope>NUCLEOTIDE SEQUENCE [LARGE SCALE GENOMIC DNA]</scope>
    <source>
        <strain evidence="8">cv. DH55</strain>
    </source>
</reference>
<evidence type="ECO:0000313" key="8">
    <source>
        <dbReference type="Proteomes" id="UP000694864"/>
    </source>
</evidence>